<dbReference type="AlphaFoldDB" id="A0A1B2DNW9"/>
<reference evidence="4" key="1">
    <citation type="submission" date="2016-08" db="EMBL/GenBank/DDBJ databases">
        <title>Complete Genome Seqeunce of Paenibacillus sp. BIHB 4019 from tea rhizoplane.</title>
        <authorList>
            <person name="Thakur R."/>
            <person name="Swarnkar M.K."/>
            <person name="Gulati A."/>
        </authorList>
    </citation>
    <scope>NUCLEOTIDE SEQUENCE [LARGE SCALE GENOMIC DNA]</scope>
    <source>
        <strain evidence="4">BIHB4019</strain>
    </source>
</reference>
<feature type="DNA-binding region" description="H-T-H motif" evidence="2">
    <location>
        <begin position="32"/>
        <end position="51"/>
    </location>
</feature>
<dbReference type="InterPro" id="IPR050624">
    <property type="entry name" value="HTH-type_Tx_Regulator"/>
</dbReference>
<dbReference type="PROSITE" id="PS50977">
    <property type="entry name" value="HTH_TETR_2"/>
    <property type="match status" value="1"/>
</dbReference>
<keyword evidence="1 2" id="KW-0238">DNA-binding</keyword>
<sequence length="181" mass="21129">MAKVDRRILKTQEALKKAVIDLMSEKNFDDITIQDLSDRANVSRGTIYLHYMDKFDLLDKLIEEHINVLREMCKSAAELDFTESTLMWTQYFELHYSFFSMMLASKGAPYFRGRFLDLLIEELTNEVEVTKGKNEKLNENLLVRFIASAYVGVVEWWFTNDKPVPHPILAEQLGTLLERNV</sequence>
<feature type="domain" description="HTH tetR-type" evidence="3">
    <location>
        <begin position="9"/>
        <end position="69"/>
    </location>
</feature>
<organism evidence="4">
    <name type="scientific">Paenibacillus sp. BIHB 4019</name>
    <dbReference type="NCBI Taxonomy" id="1870819"/>
    <lineage>
        <taxon>Bacteria</taxon>
        <taxon>Bacillati</taxon>
        <taxon>Bacillota</taxon>
        <taxon>Bacilli</taxon>
        <taxon>Bacillales</taxon>
        <taxon>Paenibacillaceae</taxon>
        <taxon>Paenibacillus</taxon>
    </lineage>
</organism>
<evidence type="ECO:0000256" key="2">
    <source>
        <dbReference type="PROSITE-ProRule" id="PRU00335"/>
    </source>
</evidence>
<dbReference type="GO" id="GO:0003677">
    <property type="term" value="F:DNA binding"/>
    <property type="evidence" value="ECO:0007669"/>
    <property type="project" value="UniProtKB-UniRule"/>
</dbReference>
<evidence type="ECO:0000259" key="3">
    <source>
        <dbReference type="PROSITE" id="PS50977"/>
    </source>
</evidence>
<dbReference type="Pfam" id="PF00440">
    <property type="entry name" value="TetR_N"/>
    <property type="match status" value="1"/>
</dbReference>
<dbReference type="InterPro" id="IPR039532">
    <property type="entry name" value="TetR_C_Firmicutes"/>
</dbReference>
<gene>
    <name evidence="4" type="ORF">BBD42_25150</name>
</gene>
<dbReference type="RefSeq" id="WP_099520436.1">
    <property type="nucleotide sequence ID" value="NZ_CP016808.1"/>
</dbReference>
<name>A0A1B2DNW9_9BACL</name>
<dbReference type="Gene3D" id="1.10.357.10">
    <property type="entry name" value="Tetracycline Repressor, domain 2"/>
    <property type="match status" value="1"/>
</dbReference>
<dbReference type="InterPro" id="IPR001647">
    <property type="entry name" value="HTH_TetR"/>
</dbReference>
<dbReference type="Pfam" id="PF14278">
    <property type="entry name" value="TetR_C_8"/>
    <property type="match status" value="1"/>
</dbReference>
<dbReference type="PANTHER" id="PTHR43479:SF7">
    <property type="entry name" value="TETR-FAMILY TRANSCRIPTIONAL REGULATOR"/>
    <property type="match status" value="1"/>
</dbReference>
<dbReference type="EMBL" id="CP016808">
    <property type="protein sequence ID" value="ANY69403.1"/>
    <property type="molecule type" value="Genomic_DNA"/>
</dbReference>
<evidence type="ECO:0000256" key="1">
    <source>
        <dbReference type="ARBA" id="ARBA00023125"/>
    </source>
</evidence>
<dbReference type="InterPro" id="IPR009057">
    <property type="entry name" value="Homeodomain-like_sf"/>
</dbReference>
<dbReference type="SUPFAM" id="SSF46689">
    <property type="entry name" value="Homeodomain-like"/>
    <property type="match status" value="1"/>
</dbReference>
<protein>
    <submittedName>
        <fullName evidence="4">TetR family transcriptional regulator</fullName>
    </submittedName>
</protein>
<dbReference type="PANTHER" id="PTHR43479">
    <property type="entry name" value="ACREF/ENVCD OPERON REPRESSOR-RELATED"/>
    <property type="match status" value="1"/>
</dbReference>
<accession>A0A1B2DNW9</accession>
<evidence type="ECO:0000313" key="4">
    <source>
        <dbReference type="EMBL" id="ANY69403.1"/>
    </source>
</evidence>
<proteinExistence type="predicted"/>